<dbReference type="Proteomes" id="UP001165740">
    <property type="component" value="Chromosome 7"/>
</dbReference>
<dbReference type="GeneID" id="106075894"/>
<proteinExistence type="predicted"/>
<sequence>MSTRVTKGQCCVAKSPEQCQATQCCNDKMNRECCKNHNRNPNELGKDALNAVSAQEYPAAHGQVIVFMRYKAEMDRRIRNALIRMSGRIKQYGPGHIVGIANKVTVVESPPHSEWLQRDDWCFAVFAFPNERLANLWYVSEPELRQHDFLPPSDGVQLFSMEIRYLPQMGKNTFNWMELSDIKSKSYLQSEYIDKAAKLLDSKCVNHGVVFVKDSVVDDKVNRMKDTWIPYKTMTNFALHMYTNEDQFWSIYNSAEYRPLREARHQLCNTTSLLFTVDPRIA</sequence>
<gene>
    <name evidence="2" type="primary">LOC106075894</name>
</gene>
<organism evidence="1 2">
    <name type="scientific">Biomphalaria glabrata</name>
    <name type="common">Bloodfluke planorb</name>
    <name type="synonym">Freshwater snail</name>
    <dbReference type="NCBI Taxonomy" id="6526"/>
    <lineage>
        <taxon>Eukaryota</taxon>
        <taxon>Metazoa</taxon>
        <taxon>Spiralia</taxon>
        <taxon>Lophotrochozoa</taxon>
        <taxon>Mollusca</taxon>
        <taxon>Gastropoda</taxon>
        <taxon>Heterobranchia</taxon>
        <taxon>Euthyneura</taxon>
        <taxon>Panpulmonata</taxon>
        <taxon>Hygrophila</taxon>
        <taxon>Lymnaeoidea</taxon>
        <taxon>Planorbidae</taxon>
        <taxon>Biomphalaria</taxon>
    </lineage>
</organism>
<keyword evidence="1" id="KW-1185">Reference proteome</keyword>
<evidence type="ECO:0000313" key="2">
    <source>
        <dbReference type="RefSeq" id="XP_055892514.1"/>
    </source>
</evidence>
<reference evidence="2" key="1">
    <citation type="submission" date="2025-08" db="UniProtKB">
        <authorList>
            <consortium name="RefSeq"/>
        </authorList>
    </citation>
    <scope>IDENTIFICATION</scope>
</reference>
<dbReference type="OrthoDB" id="6219776at2759"/>
<protein>
    <submittedName>
        <fullName evidence="2">Uncharacterized protein LOC106075894</fullName>
    </submittedName>
</protein>
<name>A0A9W3AZ60_BIOGL</name>
<accession>A0A9W3AZ60</accession>
<evidence type="ECO:0000313" key="1">
    <source>
        <dbReference type="Proteomes" id="UP001165740"/>
    </source>
</evidence>
<dbReference type="AlphaFoldDB" id="A0A9W3AZ60"/>
<dbReference type="OMA" id="QEYPAAH"/>
<dbReference type="RefSeq" id="XP_055892514.1">
    <property type="nucleotide sequence ID" value="XM_056036539.1"/>
</dbReference>